<organism evidence="2 3">
    <name type="scientific">Staphylococcus argenteus</name>
    <dbReference type="NCBI Taxonomy" id="985002"/>
    <lineage>
        <taxon>Bacteria</taxon>
        <taxon>Bacillati</taxon>
        <taxon>Bacillota</taxon>
        <taxon>Bacilli</taxon>
        <taxon>Bacillales</taxon>
        <taxon>Staphylococcaceae</taxon>
        <taxon>Staphylococcus</taxon>
    </lineage>
</organism>
<dbReference type="InterPro" id="IPR041715">
    <property type="entry name" value="HisRS-like_core"/>
</dbReference>
<keyword evidence="3" id="KW-1185">Reference proteome</keyword>
<protein>
    <submittedName>
        <fullName evidence="2">ATP phosphoribosyltransferase regulatory subunit</fullName>
    </submittedName>
</protein>
<name>A0A7U7JRZ0_9STAP</name>
<keyword evidence="2" id="KW-0808">Transferase</keyword>
<feature type="domain" description="Class II Histidinyl-tRNA synthetase (HisRS)-like catalytic core" evidence="1">
    <location>
        <begin position="9"/>
        <end position="267"/>
    </location>
</feature>
<dbReference type="Pfam" id="PF13393">
    <property type="entry name" value="tRNA-synt_His"/>
    <property type="match status" value="1"/>
</dbReference>
<evidence type="ECO:0000313" key="3">
    <source>
        <dbReference type="Proteomes" id="UP000236509"/>
    </source>
</evidence>
<evidence type="ECO:0000313" key="2">
    <source>
        <dbReference type="EMBL" id="CRI18609.1"/>
    </source>
</evidence>
<dbReference type="RefSeq" id="WP_031787612.1">
    <property type="nucleotide sequence ID" value="NZ_AP018562.1"/>
</dbReference>
<accession>A0A7U7JRZ0</accession>
<dbReference type="Gene3D" id="3.30.930.10">
    <property type="entry name" value="Bira Bifunctional Protein, Domain 2"/>
    <property type="match status" value="1"/>
</dbReference>
<dbReference type="GO" id="GO:0140096">
    <property type="term" value="F:catalytic activity, acting on a protein"/>
    <property type="evidence" value="ECO:0007669"/>
    <property type="project" value="UniProtKB-ARBA"/>
</dbReference>
<dbReference type="SUPFAM" id="SSF55681">
    <property type="entry name" value="Class II aaRS and biotin synthetases"/>
    <property type="match status" value="1"/>
</dbReference>
<evidence type="ECO:0000259" key="1">
    <source>
        <dbReference type="Pfam" id="PF13393"/>
    </source>
</evidence>
<dbReference type="GO" id="GO:0016757">
    <property type="term" value="F:glycosyltransferase activity"/>
    <property type="evidence" value="ECO:0007669"/>
    <property type="project" value="UniProtKB-KW"/>
</dbReference>
<reference evidence="2 3" key="1">
    <citation type="submission" date="2015-04" db="EMBL/GenBank/DDBJ databases">
        <authorList>
            <person name="Cao L."/>
            <person name="Gao C.H."/>
        </authorList>
    </citation>
    <scope>NUCLEOTIDE SEQUENCE [LARGE SCALE GENOMIC DNA]</scope>
    <source>
        <strain evidence="2 3">SH3</strain>
    </source>
</reference>
<dbReference type="Proteomes" id="UP000236509">
    <property type="component" value="Unassembled WGS sequence"/>
</dbReference>
<dbReference type="AlphaFoldDB" id="A0A7U7JRZ0"/>
<dbReference type="InterPro" id="IPR045864">
    <property type="entry name" value="aa-tRNA-synth_II/BPL/LPL"/>
</dbReference>
<dbReference type="NCBIfam" id="NF008947">
    <property type="entry name" value="PRK12294.1"/>
    <property type="match status" value="1"/>
</dbReference>
<sequence>MNNSKQLIALKEAETAFLKYFNQANYELVDFNVIEKLDWKQLNHEDLQQMGERNFWQHEHQIYALRNDFTDQLLRYYTMYPTSATKVAYTGLIIRNNEAAVQVGLENYMPTLTNVQQSLQLFIQFIQQQLQDNVQFVVLGHYQLLDALLDKALQTPDILSMIEERNLSGLVTYLSAEHPIVQILQENTQKQIKLLQRYISKDHPALVELNVWQQWLDTQGYEDVHLDITAQPPRSYYKGLFIQCHLTENESRILTGGYYKGSIEGFGLGLTL</sequence>
<proteinExistence type="predicted"/>
<dbReference type="EMBL" id="CVOU01000007">
    <property type="protein sequence ID" value="CRI18609.1"/>
    <property type="molecule type" value="Genomic_DNA"/>
</dbReference>
<comment type="caution">
    <text evidence="2">The sequence shown here is derived from an EMBL/GenBank/DDBJ whole genome shotgun (WGS) entry which is preliminary data.</text>
</comment>
<gene>
    <name evidence="2" type="primary">hisZ</name>
    <name evidence="2" type="ORF">BN1326_150205</name>
</gene>
<keyword evidence="2" id="KW-0328">Glycosyltransferase</keyword>